<dbReference type="EMBL" id="CAJNRD030000631">
    <property type="protein sequence ID" value="CAG5071957.1"/>
    <property type="molecule type" value="Genomic_DNA"/>
</dbReference>
<comment type="caution">
    <text evidence="1">The sequence shown here is derived from an EMBL/GenBank/DDBJ whole genome shotgun (WGS) entry which is preliminary data.</text>
</comment>
<evidence type="ECO:0000313" key="2">
    <source>
        <dbReference type="Proteomes" id="UP000786811"/>
    </source>
</evidence>
<dbReference type="GO" id="GO:0006629">
    <property type="term" value="P:lipid metabolic process"/>
    <property type="evidence" value="ECO:0007669"/>
    <property type="project" value="InterPro"/>
</dbReference>
<keyword evidence="2" id="KW-1185">Reference proteome</keyword>
<name>A0A8J2ELR7_COTCN</name>
<accession>A0A8J2ELR7</accession>
<dbReference type="Gene3D" id="3.20.20.190">
    <property type="entry name" value="Phosphatidylinositol (PI) phosphodiesterase"/>
    <property type="match status" value="1"/>
</dbReference>
<sequence length="124" mass="14714">MHHDFVYMGMMFGHVVNQVIEFLREYPFQFVIIFMQEEYVSEASTMTECEILENIYIKRLGNLFFQSWSVKGTIEKHHGKILLGRGNRSFGKCTINLACEQQNKWKITPSFTRSEMECYSFFSK</sequence>
<dbReference type="Proteomes" id="UP000786811">
    <property type="component" value="Unassembled WGS sequence"/>
</dbReference>
<evidence type="ECO:0000313" key="1">
    <source>
        <dbReference type="EMBL" id="CAG5071957.1"/>
    </source>
</evidence>
<proteinExistence type="predicted"/>
<dbReference type="SUPFAM" id="SSF51695">
    <property type="entry name" value="PLC-like phosphodiesterases"/>
    <property type="match status" value="1"/>
</dbReference>
<dbReference type="OrthoDB" id="7697653at2759"/>
<dbReference type="AlphaFoldDB" id="A0A8J2ELR7"/>
<protein>
    <submittedName>
        <fullName evidence="1">Uncharacterized protein</fullName>
    </submittedName>
</protein>
<gene>
    <name evidence="1" type="ORF">HICCMSTLAB_LOCUS106</name>
</gene>
<dbReference type="GO" id="GO:0008081">
    <property type="term" value="F:phosphoric diester hydrolase activity"/>
    <property type="evidence" value="ECO:0007669"/>
    <property type="project" value="InterPro"/>
</dbReference>
<organism evidence="1 2">
    <name type="scientific">Cotesia congregata</name>
    <name type="common">Parasitoid wasp</name>
    <name type="synonym">Apanteles congregatus</name>
    <dbReference type="NCBI Taxonomy" id="51543"/>
    <lineage>
        <taxon>Eukaryota</taxon>
        <taxon>Metazoa</taxon>
        <taxon>Ecdysozoa</taxon>
        <taxon>Arthropoda</taxon>
        <taxon>Hexapoda</taxon>
        <taxon>Insecta</taxon>
        <taxon>Pterygota</taxon>
        <taxon>Neoptera</taxon>
        <taxon>Endopterygota</taxon>
        <taxon>Hymenoptera</taxon>
        <taxon>Apocrita</taxon>
        <taxon>Ichneumonoidea</taxon>
        <taxon>Braconidae</taxon>
        <taxon>Microgastrinae</taxon>
        <taxon>Cotesia</taxon>
    </lineage>
</organism>
<reference evidence="1" key="1">
    <citation type="submission" date="2021-04" db="EMBL/GenBank/DDBJ databases">
        <authorList>
            <person name="Chebbi M.A.C M."/>
        </authorList>
    </citation>
    <scope>NUCLEOTIDE SEQUENCE</scope>
</reference>
<dbReference type="InterPro" id="IPR017946">
    <property type="entry name" value="PLC-like_Pdiesterase_TIM-brl"/>
</dbReference>